<dbReference type="EMBL" id="JACOSL010000032">
    <property type="protein sequence ID" value="MBI1756495.1"/>
    <property type="molecule type" value="Genomic_DNA"/>
</dbReference>
<evidence type="ECO:0000256" key="2">
    <source>
        <dbReference type="ARBA" id="ARBA00003213"/>
    </source>
</evidence>
<proteinExistence type="inferred from homology"/>
<dbReference type="EC" id="2.5.1.75" evidence="10"/>
<keyword evidence="7 10" id="KW-0067">ATP-binding</keyword>
<evidence type="ECO:0000256" key="1">
    <source>
        <dbReference type="ARBA" id="ARBA00001946"/>
    </source>
</evidence>
<evidence type="ECO:0000313" key="14">
    <source>
        <dbReference type="EMBL" id="MBI1756495.1"/>
    </source>
</evidence>
<dbReference type="NCBIfam" id="TIGR00174">
    <property type="entry name" value="miaA"/>
    <property type="match status" value="1"/>
</dbReference>
<evidence type="ECO:0000256" key="10">
    <source>
        <dbReference type="HAMAP-Rule" id="MF_00185"/>
    </source>
</evidence>
<dbReference type="PANTHER" id="PTHR11088:SF60">
    <property type="entry name" value="TRNA DIMETHYLALLYLTRANSFERASE"/>
    <property type="match status" value="1"/>
</dbReference>
<dbReference type="AlphaFoldDB" id="A0A931PVP9"/>
<dbReference type="InterPro" id="IPR027417">
    <property type="entry name" value="P-loop_NTPase"/>
</dbReference>
<evidence type="ECO:0000256" key="7">
    <source>
        <dbReference type="ARBA" id="ARBA00022840"/>
    </source>
</evidence>
<accession>A0A931PVP9</accession>
<sequence>MAAPLLVAVMGVTASGKTALAEALALHLDAQLISADAFQVYRGMDIGTAKPPNKADYRLLDLREPDEAFGVGEWVRLAQAELEELYARGRNAIVVGGTGYYVRALLEEYADLRPPPDPELRRELDERLAAHGLPTLARELERIAPEVAARTDLKNPARVRRALERELSPHDVVAIRLPPFRRIKLGIECPTKWVEEQIAARVEQMVHNGWAGEVARLLDQGYRPEHPGFRAIGYRAMARFVEGEMESGEAAASVIVDTRNYAKRQRTWLRREPGLEVLAHGSLESLTEQALAAIHQPMIGESSNG</sequence>
<evidence type="ECO:0000256" key="8">
    <source>
        <dbReference type="ARBA" id="ARBA00022842"/>
    </source>
</evidence>
<evidence type="ECO:0000313" key="15">
    <source>
        <dbReference type="Proteomes" id="UP000727962"/>
    </source>
</evidence>
<feature type="binding site" evidence="10">
    <location>
        <begin position="11"/>
        <end position="18"/>
    </location>
    <ligand>
        <name>ATP</name>
        <dbReference type="ChEBI" id="CHEBI:30616"/>
    </ligand>
</feature>
<dbReference type="GO" id="GO:0006400">
    <property type="term" value="P:tRNA modification"/>
    <property type="evidence" value="ECO:0007669"/>
    <property type="project" value="TreeGrafter"/>
</dbReference>
<keyword evidence="5 10" id="KW-0819">tRNA processing</keyword>
<dbReference type="Gene3D" id="3.40.50.300">
    <property type="entry name" value="P-loop containing nucleotide triphosphate hydrolases"/>
    <property type="match status" value="1"/>
</dbReference>
<comment type="cofactor">
    <cofactor evidence="1 10">
        <name>Mg(2+)</name>
        <dbReference type="ChEBI" id="CHEBI:18420"/>
    </cofactor>
</comment>
<organism evidence="14 15">
    <name type="scientific">Fimbriimonas ginsengisoli</name>
    <dbReference type="NCBI Taxonomy" id="1005039"/>
    <lineage>
        <taxon>Bacteria</taxon>
        <taxon>Bacillati</taxon>
        <taxon>Armatimonadota</taxon>
        <taxon>Fimbriimonadia</taxon>
        <taxon>Fimbriimonadales</taxon>
        <taxon>Fimbriimonadaceae</taxon>
        <taxon>Fimbriimonas</taxon>
    </lineage>
</organism>
<feature type="site" description="Interaction with substrate tRNA" evidence="10">
    <location>
        <position position="98"/>
    </location>
</feature>
<comment type="caution">
    <text evidence="14">The sequence shown here is derived from an EMBL/GenBank/DDBJ whole genome shotgun (WGS) entry which is preliminary data.</text>
</comment>
<dbReference type="InterPro" id="IPR018022">
    <property type="entry name" value="IPT"/>
</dbReference>
<comment type="catalytic activity">
    <reaction evidence="9 10 11">
        <text>adenosine(37) in tRNA + dimethylallyl diphosphate = N(6)-dimethylallyladenosine(37) in tRNA + diphosphate</text>
        <dbReference type="Rhea" id="RHEA:26482"/>
        <dbReference type="Rhea" id="RHEA-COMP:10162"/>
        <dbReference type="Rhea" id="RHEA-COMP:10375"/>
        <dbReference type="ChEBI" id="CHEBI:33019"/>
        <dbReference type="ChEBI" id="CHEBI:57623"/>
        <dbReference type="ChEBI" id="CHEBI:74411"/>
        <dbReference type="ChEBI" id="CHEBI:74415"/>
        <dbReference type="EC" id="2.5.1.75"/>
    </reaction>
</comment>
<evidence type="ECO:0000256" key="4">
    <source>
        <dbReference type="ARBA" id="ARBA00022679"/>
    </source>
</evidence>
<comment type="function">
    <text evidence="2 10 12">Catalyzes the transfer of a dimethylallyl group onto the adenine at position 37 in tRNAs that read codons beginning with uridine, leading to the formation of N6-(dimethylallyl)adenosine (i(6)A).</text>
</comment>
<reference evidence="14" key="1">
    <citation type="submission" date="2020-07" db="EMBL/GenBank/DDBJ databases">
        <title>Huge and variable diversity of episymbiotic CPR bacteria and DPANN archaea in groundwater ecosystems.</title>
        <authorList>
            <person name="He C.Y."/>
            <person name="Keren R."/>
            <person name="Whittaker M."/>
            <person name="Farag I.F."/>
            <person name="Doudna J."/>
            <person name="Cate J.H.D."/>
            <person name="Banfield J.F."/>
        </authorList>
    </citation>
    <scope>NUCLEOTIDE SEQUENCE</scope>
    <source>
        <strain evidence="14">NC_groundwater_17_Pr7_B-0.1um_64_12</strain>
    </source>
</reference>
<protein>
    <recommendedName>
        <fullName evidence="10">tRNA dimethylallyltransferase</fullName>
        <ecNumber evidence="10">2.5.1.75</ecNumber>
    </recommendedName>
    <alternativeName>
        <fullName evidence="10">Dimethylallyl diphosphate:tRNA dimethylallyltransferase</fullName>
        <shortName evidence="10">DMAPP:tRNA dimethylallyltransferase</shortName>
        <shortName evidence="10">DMATase</shortName>
    </alternativeName>
    <alternativeName>
        <fullName evidence="10">Isopentenyl-diphosphate:tRNA isopentenyltransferase</fullName>
        <shortName evidence="10">IPP transferase</shortName>
        <shortName evidence="10">IPPT</shortName>
        <shortName evidence="10">IPTase</shortName>
    </alternativeName>
</protein>
<comment type="subunit">
    <text evidence="10">Monomer.</text>
</comment>
<keyword evidence="8 10" id="KW-0460">Magnesium</keyword>
<dbReference type="HAMAP" id="MF_00185">
    <property type="entry name" value="IPP_trans"/>
    <property type="match status" value="1"/>
</dbReference>
<gene>
    <name evidence="10 14" type="primary">miaA</name>
    <name evidence="14" type="ORF">HYR64_05250</name>
</gene>
<dbReference type="GO" id="GO:0052381">
    <property type="term" value="F:tRNA dimethylallyltransferase activity"/>
    <property type="evidence" value="ECO:0007669"/>
    <property type="project" value="UniProtKB-UniRule"/>
</dbReference>
<dbReference type="PANTHER" id="PTHR11088">
    <property type="entry name" value="TRNA DIMETHYLALLYLTRANSFERASE"/>
    <property type="match status" value="1"/>
</dbReference>
<keyword evidence="4 10" id="KW-0808">Transferase</keyword>
<feature type="binding site" evidence="10">
    <location>
        <begin position="13"/>
        <end position="18"/>
    </location>
    <ligand>
        <name>substrate</name>
    </ligand>
</feature>
<keyword evidence="6 10" id="KW-0547">Nucleotide-binding</keyword>
<evidence type="ECO:0000256" key="3">
    <source>
        <dbReference type="ARBA" id="ARBA00005842"/>
    </source>
</evidence>
<evidence type="ECO:0000256" key="11">
    <source>
        <dbReference type="RuleBase" id="RU003783"/>
    </source>
</evidence>
<feature type="site" description="Interaction with substrate tRNA" evidence="10">
    <location>
        <position position="121"/>
    </location>
</feature>
<comment type="caution">
    <text evidence="10">Lacks conserved residue(s) required for the propagation of feature annotation.</text>
</comment>
<dbReference type="SUPFAM" id="SSF52540">
    <property type="entry name" value="P-loop containing nucleoside triphosphate hydrolases"/>
    <property type="match status" value="1"/>
</dbReference>
<evidence type="ECO:0000256" key="9">
    <source>
        <dbReference type="ARBA" id="ARBA00049563"/>
    </source>
</evidence>
<evidence type="ECO:0000256" key="6">
    <source>
        <dbReference type="ARBA" id="ARBA00022741"/>
    </source>
</evidence>
<dbReference type="Pfam" id="PF01715">
    <property type="entry name" value="IPPT"/>
    <property type="match status" value="1"/>
</dbReference>
<dbReference type="Proteomes" id="UP000727962">
    <property type="component" value="Unassembled WGS sequence"/>
</dbReference>
<comment type="similarity">
    <text evidence="3 10 13">Belongs to the IPP transferase family.</text>
</comment>
<dbReference type="GO" id="GO:0005524">
    <property type="term" value="F:ATP binding"/>
    <property type="evidence" value="ECO:0007669"/>
    <property type="project" value="UniProtKB-UniRule"/>
</dbReference>
<evidence type="ECO:0000256" key="12">
    <source>
        <dbReference type="RuleBase" id="RU003784"/>
    </source>
</evidence>
<name>A0A931PVP9_FIMGI</name>
<evidence type="ECO:0000256" key="13">
    <source>
        <dbReference type="RuleBase" id="RU003785"/>
    </source>
</evidence>
<evidence type="ECO:0000256" key="5">
    <source>
        <dbReference type="ARBA" id="ARBA00022694"/>
    </source>
</evidence>
<dbReference type="InterPro" id="IPR039657">
    <property type="entry name" value="Dimethylallyltransferase"/>
</dbReference>
<dbReference type="Gene3D" id="1.10.20.140">
    <property type="match status" value="1"/>
</dbReference>